<name>A0A934PV12_9SPHI</name>
<protein>
    <submittedName>
        <fullName evidence="1">Uncharacterized protein</fullName>
    </submittedName>
</protein>
<keyword evidence="2" id="KW-1185">Reference proteome</keyword>
<dbReference type="RefSeq" id="WP_200066152.1">
    <property type="nucleotide sequence ID" value="NZ_JAEHFW010000002.1"/>
</dbReference>
<reference evidence="1" key="1">
    <citation type="submission" date="2020-12" db="EMBL/GenBank/DDBJ databases">
        <title>Bacterial novel species Mucilaginibacter sp. SD-g isolated from soil.</title>
        <authorList>
            <person name="Jung H.-Y."/>
        </authorList>
    </citation>
    <scope>NUCLEOTIDE SEQUENCE</scope>
    <source>
        <strain evidence="1">SD-g</strain>
    </source>
</reference>
<evidence type="ECO:0000313" key="1">
    <source>
        <dbReference type="EMBL" id="MBK0379595.1"/>
    </source>
</evidence>
<comment type="caution">
    <text evidence="1">The sequence shown here is derived from an EMBL/GenBank/DDBJ whole genome shotgun (WGS) entry which is preliminary data.</text>
</comment>
<dbReference type="AlphaFoldDB" id="A0A934PV12"/>
<dbReference type="Proteomes" id="UP000613193">
    <property type="component" value="Unassembled WGS sequence"/>
</dbReference>
<dbReference type="EMBL" id="JAEHFW010000002">
    <property type="protein sequence ID" value="MBK0379595.1"/>
    <property type="molecule type" value="Genomic_DNA"/>
</dbReference>
<sequence length="593" mass="67361">MSHTFHIPVLGLGYSIDTPLKVARYGISSVMSIVDDELIERMRIYHAAECGETFDPIGKKEPDARARRITAYLDLVAQQVDRQFSALLELPFEPGNDLCRYFELLPEDARLRQGFELMQEFKDPQQRRYFLDLLKSEMKPGAIDVNIMSKVDKMNYAADGQALGDHFTDALAALRGFAESRLASSVILSAGMNPRLYSYLESFNCFLPDAEGKLPKKVTLKVSDFRSAFIQAKFLAKKGIWVSEFRVESGLNCGGHAFATEGFLLGPILEEFKQKRQRMVAELFMSYQAALLEKGITIEAAPQQRLSVQGGIGTAGENHFLLQHYEVDATGWGSPFLLVPEVTNVDAATLQQLEHAGEEEFYVSGASPLGILFNNFKQSTAEAQRLKRLENNRPGSPCTKKYLCTNTEFTEQPICTASREYQNLKLKQLATLELSEPEYEQQYRTITEKICLCEGLCASAYLKYDLLKSRENKAVAICPGPNLAYFSRIYSLEEMVRHIYGELDLLGKIKRPHMFIKELNLYIDYLKTDLQAQLKGLTDKKQKQLTKFKAQLQEGISYYRDLFSRQADQNSQLIQEWVSELYLSELELNQIEV</sequence>
<evidence type="ECO:0000313" key="2">
    <source>
        <dbReference type="Proteomes" id="UP000613193"/>
    </source>
</evidence>
<proteinExistence type="predicted"/>
<accession>A0A934PV12</accession>
<gene>
    <name evidence="1" type="ORF">I5M19_09770</name>
</gene>
<organism evidence="1 2">
    <name type="scientific">Mucilaginibacter segetis</name>
    <dbReference type="NCBI Taxonomy" id="2793071"/>
    <lineage>
        <taxon>Bacteria</taxon>
        <taxon>Pseudomonadati</taxon>
        <taxon>Bacteroidota</taxon>
        <taxon>Sphingobacteriia</taxon>
        <taxon>Sphingobacteriales</taxon>
        <taxon>Sphingobacteriaceae</taxon>
        <taxon>Mucilaginibacter</taxon>
    </lineage>
</organism>